<dbReference type="InterPro" id="IPR020846">
    <property type="entry name" value="MFS_dom"/>
</dbReference>
<evidence type="ECO:0000313" key="8">
    <source>
        <dbReference type="EMBL" id="GAT18932.1"/>
    </source>
</evidence>
<protein>
    <submittedName>
        <fullName evidence="8">Carboxylic acid transporter</fullName>
    </submittedName>
</protein>
<sequence>MNILATLAALPREIGSTLHMKPVQALIWLACWACWTLGSLQYYALPFTLSTVAEALDVAETNVSEANTTTMLSRAVGAVIFGILSDQYGRKIPMLIDLILMCGFTVATGFSQTFPQLIGFRFLFGVAYGGTYGLAMATVLEAVPEKSRGVVAGFTQQGFSSGYLFASGLHLAMSKLTVSPYLRSLLTISKDSYGWRSLFWLCAGLTVPIAILHAVTPYYSVASPATQDEEHANGPVQDARAAVGGNLPFHKKLAYVLRYHYKAFIYACCLTSCLATMGHGTMDLYPTFLVSQRKLNILQETWVTCILQIGGILGGVVGGFLSHKVSAKWVAAIAGLLIAPWLPLWTLPTRWGLLALGAFFLQFFYGAAIGNLGNLLQQLCPHPGIRAAFTGVAYNIGNAVSSIAPTIETSLGERFPTADGSPDYAKTQMILVGIVIFCLVLTLTLMPLNSLNKSWDREDPNATVPATHAEMEVIDKTDFKAQEADAERGGSTHVEDTKS</sequence>
<feature type="transmembrane region" description="Helical" evidence="6">
    <location>
        <begin position="388"/>
        <end position="407"/>
    </location>
</feature>
<evidence type="ECO:0000256" key="4">
    <source>
        <dbReference type="ARBA" id="ARBA00023136"/>
    </source>
</evidence>
<dbReference type="GO" id="GO:0005886">
    <property type="term" value="C:plasma membrane"/>
    <property type="evidence" value="ECO:0007669"/>
    <property type="project" value="TreeGrafter"/>
</dbReference>
<gene>
    <name evidence="8" type="ORF">RIB2604_00300280</name>
</gene>
<feature type="transmembrane region" description="Helical" evidence="6">
    <location>
        <begin position="193"/>
        <end position="215"/>
    </location>
</feature>
<dbReference type="Proteomes" id="UP000075230">
    <property type="component" value="Unassembled WGS sequence"/>
</dbReference>
<reference evidence="8 9" key="1">
    <citation type="journal article" date="2016" name="DNA Res.">
        <title>Genome sequence of Aspergillus luchuensis NBRC 4314.</title>
        <authorList>
            <person name="Yamada O."/>
            <person name="Machida M."/>
            <person name="Hosoyama A."/>
            <person name="Goto M."/>
            <person name="Takahashi T."/>
            <person name="Futagami T."/>
            <person name="Yamagata Y."/>
            <person name="Takeuchi M."/>
            <person name="Kobayashi T."/>
            <person name="Koike H."/>
            <person name="Abe K."/>
            <person name="Asai K."/>
            <person name="Arita M."/>
            <person name="Fujita N."/>
            <person name="Fukuda K."/>
            <person name="Higa K."/>
            <person name="Horikawa H."/>
            <person name="Ishikawa T."/>
            <person name="Jinno K."/>
            <person name="Kato Y."/>
            <person name="Kirimura K."/>
            <person name="Mizutani O."/>
            <person name="Nakasone K."/>
            <person name="Sano M."/>
            <person name="Shiraishi Y."/>
            <person name="Tsukahara M."/>
            <person name="Gomi K."/>
        </authorList>
    </citation>
    <scope>NUCLEOTIDE SEQUENCE [LARGE SCALE GENOMIC DNA]</scope>
    <source>
        <strain evidence="8 9">RIB 2604</strain>
    </source>
</reference>
<evidence type="ECO:0000256" key="6">
    <source>
        <dbReference type="SAM" id="Phobius"/>
    </source>
</evidence>
<evidence type="ECO:0000256" key="1">
    <source>
        <dbReference type="ARBA" id="ARBA00004141"/>
    </source>
</evidence>
<organism evidence="8 9">
    <name type="scientific">Aspergillus kawachii</name>
    <name type="common">White koji mold</name>
    <name type="synonym">Aspergillus awamori var. kawachi</name>
    <dbReference type="NCBI Taxonomy" id="1069201"/>
    <lineage>
        <taxon>Eukaryota</taxon>
        <taxon>Fungi</taxon>
        <taxon>Dikarya</taxon>
        <taxon>Ascomycota</taxon>
        <taxon>Pezizomycotina</taxon>
        <taxon>Eurotiomycetes</taxon>
        <taxon>Eurotiomycetidae</taxon>
        <taxon>Eurotiales</taxon>
        <taxon>Aspergillaceae</taxon>
        <taxon>Aspergillus</taxon>
        <taxon>Aspergillus subgen. Circumdati</taxon>
    </lineage>
</organism>
<dbReference type="EMBL" id="BCWF01000003">
    <property type="protein sequence ID" value="GAT18932.1"/>
    <property type="molecule type" value="Genomic_DNA"/>
</dbReference>
<feature type="transmembrane region" description="Helical" evidence="6">
    <location>
        <begin position="25"/>
        <end position="45"/>
    </location>
</feature>
<reference evidence="9" key="2">
    <citation type="submission" date="2016-02" db="EMBL/GenBank/DDBJ databases">
        <title>Genome sequencing of Aspergillus luchuensis NBRC 4314.</title>
        <authorList>
            <person name="Yamada O."/>
        </authorList>
    </citation>
    <scope>NUCLEOTIDE SEQUENCE [LARGE SCALE GENOMIC DNA]</scope>
    <source>
        <strain evidence="9">RIB 2604</strain>
    </source>
</reference>
<feature type="transmembrane region" description="Helical" evidence="6">
    <location>
        <begin position="427"/>
        <end position="448"/>
    </location>
</feature>
<feature type="transmembrane region" description="Helical" evidence="6">
    <location>
        <begin position="329"/>
        <end position="347"/>
    </location>
</feature>
<comment type="caution">
    <text evidence="8">The sequence shown here is derived from an EMBL/GenBank/DDBJ whole genome shotgun (WGS) entry which is preliminary data.</text>
</comment>
<evidence type="ECO:0000256" key="3">
    <source>
        <dbReference type="ARBA" id="ARBA00022989"/>
    </source>
</evidence>
<proteinExistence type="predicted"/>
<feature type="region of interest" description="Disordered" evidence="5">
    <location>
        <begin position="479"/>
        <end position="499"/>
    </location>
</feature>
<feature type="transmembrane region" description="Helical" evidence="6">
    <location>
        <begin position="301"/>
        <end position="322"/>
    </location>
</feature>
<evidence type="ECO:0000256" key="2">
    <source>
        <dbReference type="ARBA" id="ARBA00022692"/>
    </source>
</evidence>
<dbReference type="PROSITE" id="PS50850">
    <property type="entry name" value="MFS"/>
    <property type="match status" value="1"/>
</dbReference>
<dbReference type="AlphaFoldDB" id="A0A146EYV1"/>
<evidence type="ECO:0000259" key="7">
    <source>
        <dbReference type="PROSITE" id="PS50850"/>
    </source>
</evidence>
<dbReference type="SUPFAM" id="SSF103473">
    <property type="entry name" value="MFS general substrate transporter"/>
    <property type="match status" value="1"/>
</dbReference>
<comment type="subcellular location">
    <subcellularLocation>
        <location evidence="1">Membrane</location>
        <topology evidence="1">Multi-pass membrane protein</topology>
    </subcellularLocation>
</comment>
<name>A0A146EYV1_ASPKA</name>
<evidence type="ECO:0000313" key="9">
    <source>
        <dbReference type="Proteomes" id="UP000075230"/>
    </source>
</evidence>
<feature type="transmembrane region" description="Helical" evidence="6">
    <location>
        <begin position="122"/>
        <end position="143"/>
    </location>
</feature>
<keyword evidence="4 6" id="KW-0472">Membrane</keyword>
<keyword evidence="2 6" id="KW-0812">Transmembrane</keyword>
<dbReference type="VEuPathDB" id="FungiDB:ASPFODRAFT_133213"/>
<feature type="transmembrane region" description="Helical" evidence="6">
    <location>
        <begin position="263"/>
        <end position="281"/>
    </location>
</feature>
<feature type="transmembrane region" description="Helical" evidence="6">
    <location>
        <begin position="353"/>
        <end position="376"/>
    </location>
</feature>
<dbReference type="Pfam" id="PF07690">
    <property type="entry name" value="MFS_1"/>
    <property type="match status" value="1"/>
</dbReference>
<dbReference type="GO" id="GO:0046943">
    <property type="term" value="F:carboxylic acid transmembrane transporter activity"/>
    <property type="evidence" value="ECO:0007669"/>
    <property type="project" value="TreeGrafter"/>
</dbReference>
<keyword evidence="3 6" id="KW-1133">Transmembrane helix</keyword>
<feature type="transmembrane region" description="Helical" evidence="6">
    <location>
        <begin position="92"/>
        <end position="110"/>
    </location>
</feature>
<dbReference type="PANTHER" id="PTHR23508:SF10">
    <property type="entry name" value="CARBOXYLIC ACID TRANSPORTER PROTEIN HOMOLOG"/>
    <property type="match status" value="1"/>
</dbReference>
<dbReference type="PANTHER" id="PTHR23508">
    <property type="entry name" value="CARBOXYLIC ACID TRANSPORTER PROTEIN HOMOLOG"/>
    <property type="match status" value="1"/>
</dbReference>
<feature type="domain" description="Major facilitator superfamily (MFS) profile" evidence="7">
    <location>
        <begin position="27"/>
        <end position="450"/>
    </location>
</feature>
<accession>A0A146EYV1</accession>
<dbReference type="InterPro" id="IPR011701">
    <property type="entry name" value="MFS"/>
</dbReference>
<evidence type="ECO:0000256" key="5">
    <source>
        <dbReference type="SAM" id="MobiDB-lite"/>
    </source>
</evidence>
<dbReference type="Gene3D" id="1.20.1250.20">
    <property type="entry name" value="MFS general substrate transporter like domains"/>
    <property type="match status" value="1"/>
</dbReference>
<dbReference type="InterPro" id="IPR036259">
    <property type="entry name" value="MFS_trans_sf"/>
</dbReference>